<evidence type="ECO:0000256" key="1">
    <source>
        <dbReference type="ARBA" id="ARBA00022737"/>
    </source>
</evidence>
<dbReference type="PANTHER" id="PTHR24198:SF165">
    <property type="entry name" value="ANKYRIN REPEAT-CONTAINING PROTEIN-RELATED"/>
    <property type="match status" value="1"/>
</dbReference>
<evidence type="ECO:0000313" key="4">
    <source>
        <dbReference type="Proteomes" id="UP001302321"/>
    </source>
</evidence>
<dbReference type="InterPro" id="IPR002110">
    <property type="entry name" value="Ankyrin_rpt"/>
</dbReference>
<evidence type="ECO:0000256" key="2">
    <source>
        <dbReference type="ARBA" id="ARBA00023043"/>
    </source>
</evidence>
<dbReference type="Gene3D" id="1.25.40.20">
    <property type="entry name" value="Ankyrin repeat-containing domain"/>
    <property type="match status" value="2"/>
</dbReference>
<reference evidence="3" key="1">
    <citation type="journal article" date="2023" name="Mol. Phylogenet. Evol.">
        <title>Genome-scale phylogeny and comparative genomics of the fungal order Sordariales.</title>
        <authorList>
            <person name="Hensen N."/>
            <person name="Bonometti L."/>
            <person name="Westerberg I."/>
            <person name="Brannstrom I.O."/>
            <person name="Guillou S."/>
            <person name="Cros-Aarteil S."/>
            <person name="Calhoun S."/>
            <person name="Haridas S."/>
            <person name="Kuo A."/>
            <person name="Mondo S."/>
            <person name="Pangilinan J."/>
            <person name="Riley R."/>
            <person name="LaButti K."/>
            <person name="Andreopoulos B."/>
            <person name="Lipzen A."/>
            <person name="Chen C."/>
            <person name="Yan M."/>
            <person name="Daum C."/>
            <person name="Ng V."/>
            <person name="Clum A."/>
            <person name="Steindorff A."/>
            <person name="Ohm R.A."/>
            <person name="Martin F."/>
            <person name="Silar P."/>
            <person name="Natvig D.O."/>
            <person name="Lalanne C."/>
            <person name="Gautier V."/>
            <person name="Ament-Velasquez S.L."/>
            <person name="Kruys A."/>
            <person name="Hutchinson M.I."/>
            <person name="Powell A.J."/>
            <person name="Barry K."/>
            <person name="Miller A.N."/>
            <person name="Grigoriev I.V."/>
            <person name="Debuchy R."/>
            <person name="Gladieux P."/>
            <person name="Hiltunen Thoren M."/>
            <person name="Johannesson H."/>
        </authorList>
    </citation>
    <scope>NUCLEOTIDE SEQUENCE</scope>
    <source>
        <strain evidence="3">CBS 892.96</strain>
    </source>
</reference>
<keyword evidence="4" id="KW-1185">Reference proteome</keyword>
<proteinExistence type="predicted"/>
<comment type="caution">
    <text evidence="3">The sequence shown here is derived from an EMBL/GenBank/DDBJ whole genome shotgun (WGS) entry which is preliminary data.</text>
</comment>
<evidence type="ECO:0000313" key="3">
    <source>
        <dbReference type="EMBL" id="KAK4174315.1"/>
    </source>
</evidence>
<reference evidence="3" key="2">
    <citation type="submission" date="2023-05" db="EMBL/GenBank/DDBJ databases">
        <authorList>
            <consortium name="Lawrence Berkeley National Laboratory"/>
            <person name="Steindorff A."/>
            <person name="Hensen N."/>
            <person name="Bonometti L."/>
            <person name="Westerberg I."/>
            <person name="Brannstrom I.O."/>
            <person name="Guillou S."/>
            <person name="Cros-Aarteil S."/>
            <person name="Calhoun S."/>
            <person name="Haridas S."/>
            <person name="Kuo A."/>
            <person name="Mondo S."/>
            <person name="Pangilinan J."/>
            <person name="Riley R."/>
            <person name="Labutti K."/>
            <person name="Andreopoulos B."/>
            <person name="Lipzen A."/>
            <person name="Chen C."/>
            <person name="Yanf M."/>
            <person name="Daum C."/>
            <person name="Ng V."/>
            <person name="Clum A."/>
            <person name="Ohm R."/>
            <person name="Martin F."/>
            <person name="Silar P."/>
            <person name="Natvig D."/>
            <person name="Lalanne C."/>
            <person name="Gautier V."/>
            <person name="Ament-Velasquez S.L."/>
            <person name="Kruys A."/>
            <person name="Hutchinson M.I."/>
            <person name="Powell A.J."/>
            <person name="Barry K."/>
            <person name="Miller A.N."/>
            <person name="Grigoriev I.V."/>
            <person name="Debuchy R."/>
            <person name="Gladieux P."/>
            <person name="Thoren M.H."/>
            <person name="Johannesson H."/>
        </authorList>
    </citation>
    <scope>NUCLEOTIDE SEQUENCE</scope>
    <source>
        <strain evidence="3">CBS 892.96</strain>
    </source>
</reference>
<dbReference type="AlphaFoldDB" id="A0AAN6W304"/>
<gene>
    <name evidence="3" type="ORF">QBC36DRAFT_380285</name>
</gene>
<dbReference type="SUPFAM" id="SSF48403">
    <property type="entry name" value="Ankyrin repeat"/>
    <property type="match status" value="1"/>
</dbReference>
<keyword evidence="2" id="KW-0040">ANK repeat</keyword>
<keyword evidence="1" id="KW-0677">Repeat</keyword>
<dbReference type="InterPro" id="IPR036770">
    <property type="entry name" value="Ankyrin_rpt-contain_sf"/>
</dbReference>
<protein>
    <recommendedName>
        <fullName evidence="5">Ankyrin</fullName>
    </recommendedName>
</protein>
<name>A0AAN6W304_9PEZI</name>
<sequence>MHSLRVNIRGLQLCDCIACPFLGQQDFPSKDHQLFQLLTEHRDSATLLDKILESGIRPDIISETGDTPLHYIHPNHSRKFVKLLTSLYPQAERRDSDNCTPCEVFLVRVLSSDMLRWHKTYEAFEGFTIRDKDGNFVQQLPDWEFFCKHLHQSCVSWNSPKIYRMSTDTSWSFVIAKLADLFLEKDHVKDYECCTGKPDEDPSGIAKLMSSIMRQFRATRLWGLIQETDHIQEITQAEKLRFLIEKGVDANLKTSSQFTALVHHLQHSSPETARVLLDANADPNLLTGNVRNALVEAVSSDQVDFLRRIIAKPDLSLNWNQQCHIHPKSHDPYYGCAASHVAAYNGSLNAFTFLVDNGVAGDLDLDEPEAENIAST</sequence>
<dbReference type="PANTHER" id="PTHR24198">
    <property type="entry name" value="ANKYRIN REPEAT AND PROTEIN KINASE DOMAIN-CONTAINING PROTEIN"/>
    <property type="match status" value="1"/>
</dbReference>
<dbReference type="EMBL" id="MU866288">
    <property type="protein sequence ID" value="KAK4174315.1"/>
    <property type="molecule type" value="Genomic_DNA"/>
</dbReference>
<evidence type="ECO:0008006" key="5">
    <source>
        <dbReference type="Google" id="ProtNLM"/>
    </source>
</evidence>
<dbReference type="SMART" id="SM00248">
    <property type="entry name" value="ANK"/>
    <property type="match status" value="3"/>
</dbReference>
<accession>A0AAN6W304</accession>
<organism evidence="3 4">
    <name type="scientific">Triangularia setosa</name>
    <dbReference type="NCBI Taxonomy" id="2587417"/>
    <lineage>
        <taxon>Eukaryota</taxon>
        <taxon>Fungi</taxon>
        <taxon>Dikarya</taxon>
        <taxon>Ascomycota</taxon>
        <taxon>Pezizomycotina</taxon>
        <taxon>Sordariomycetes</taxon>
        <taxon>Sordariomycetidae</taxon>
        <taxon>Sordariales</taxon>
        <taxon>Podosporaceae</taxon>
        <taxon>Triangularia</taxon>
    </lineage>
</organism>
<dbReference type="Proteomes" id="UP001302321">
    <property type="component" value="Unassembled WGS sequence"/>
</dbReference>